<name>A0A8C8XEZ7_PANLE</name>
<keyword evidence="2" id="KW-0812">Transmembrane</keyword>
<organism evidence="3 4">
    <name type="scientific">Panthera leo</name>
    <name type="common">Lion</name>
    <dbReference type="NCBI Taxonomy" id="9689"/>
    <lineage>
        <taxon>Eukaryota</taxon>
        <taxon>Metazoa</taxon>
        <taxon>Chordata</taxon>
        <taxon>Craniata</taxon>
        <taxon>Vertebrata</taxon>
        <taxon>Euteleostomi</taxon>
        <taxon>Mammalia</taxon>
        <taxon>Eutheria</taxon>
        <taxon>Laurasiatheria</taxon>
        <taxon>Carnivora</taxon>
        <taxon>Feliformia</taxon>
        <taxon>Felidae</taxon>
        <taxon>Pantherinae</taxon>
        <taxon>Panthera</taxon>
    </lineage>
</organism>
<dbReference type="GeneTree" id="ENSGT00390000018344"/>
<evidence type="ECO:0000256" key="2">
    <source>
        <dbReference type="SAM" id="Phobius"/>
    </source>
</evidence>
<dbReference type="PANTHER" id="PTHR31854:SF2">
    <property type="entry name" value="TUBULIN POLYGLUTAMYLASE COMPLEX SUBUNIT 2"/>
    <property type="match status" value="1"/>
</dbReference>
<dbReference type="Proteomes" id="UP000694399">
    <property type="component" value="Chromosome A3"/>
</dbReference>
<proteinExistence type="predicted"/>
<accession>A0A8C8XEZ7</accession>
<keyword evidence="4" id="KW-1185">Reference proteome</keyword>
<evidence type="ECO:0000313" key="4">
    <source>
        <dbReference type="Proteomes" id="UP000694399"/>
    </source>
</evidence>
<dbReference type="InterPro" id="IPR039231">
    <property type="entry name" value="TPGS2"/>
</dbReference>
<dbReference type="OMA" id="EETNSFM"/>
<reference evidence="3" key="1">
    <citation type="journal article" date="2019" name="bioRxiv">
        <title>Long live the king: chromosome-level assembly of the lion (Panthera leo) using linked-read, Hi-C, and long read data.</title>
        <authorList>
            <person name="Armstrong E.E."/>
            <person name="Taylor R.W."/>
            <person name="Miller D.E."/>
            <person name="Kaelin C."/>
            <person name="Barsh G."/>
            <person name="Hadly E.A."/>
            <person name="Petrov D."/>
        </authorList>
    </citation>
    <scope>NUCLEOTIDE SEQUENCE [LARGE SCALE GENOMIC DNA]</scope>
</reference>
<sequence length="193" mass="21561">LAYKRRKPAIAQDAPLFSHFLTDTFTAYYVLLLIYLGLPQWQYDFTSYGIPQVKQWFNIYKPITYNTNQLTEETNSFMNKLDRSKVFKSKNKTLIPQKKEPNQPAGGQKGPSVPSFTSKFSCSPGNPVGNEHPHLPVSPTVMISMQTAQASSHLSEPNPRPLTPVSISQEFKGILRVLSLPSALESCGVSELV</sequence>
<evidence type="ECO:0000256" key="1">
    <source>
        <dbReference type="SAM" id="MobiDB-lite"/>
    </source>
</evidence>
<feature type="transmembrane region" description="Helical" evidence="2">
    <location>
        <begin position="20"/>
        <end position="38"/>
    </location>
</feature>
<dbReference type="Ensembl" id="ENSPLOT00000020712.1">
    <property type="protein sequence ID" value="ENSPLOP00000018712.1"/>
    <property type="gene ID" value="ENSPLOG00000013705.1"/>
</dbReference>
<evidence type="ECO:0000313" key="3">
    <source>
        <dbReference type="Ensembl" id="ENSPLOP00000018712.1"/>
    </source>
</evidence>
<feature type="region of interest" description="Disordered" evidence="1">
    <location>
        <begin position="91"/>
        <end position="137"/>
    </location>
</feature>
<reference evidence="3" key="3">
    <citation type="submission" date="2025-09" db="UniProtKB">
        <authorList>
            <consortium name="Ensembl"/>
        </authorList>
    </citation>
    <scope>IDENTIFICATION</scope>
</reference>
<dbReference type="AlphaFoldDB" id="A0A8C8XEZ7"/>
<keyword evidence="2" id="KW-0472">Membrane</keyword>
<feature type="compositionally biased region" description="Polar residues" evidence="1">
    <location>
        <begin position="114"/>
        <end position="124"/>
    </location>
</feature>
<reference evidence="3" key="2">
    <citation type="submission" date="2025-08" db="UniProtKB">
        <authorList>
            <consortium name="Ensembl"/>
        </authorList>
    </citation>
    <scope>IDENTIFICATION</scope>
</reference>
<keyword evidence="2" id="KW-1133">Transmembrane helix</keyword>
<dbReference type="PANTHER" id="PTHR31854">
    <property type="entry name" value="TUBULIN POLYGLUTAMYLASE COMPLEX SUBUNIT 2"/>
    <property type="match status" value="1"/>
</dbReference>
<protein>
    <submittedName>
        <fullName evidence="3">Uncharacterized protein</fullName>
    </submittedName>
</protein>